<sequence>MTDQMHVYALDCYPDPNGDPSVVMIVAARSETDAVELAFTHPNAAQYKAVQLNPKSKPGRAITIDRGVHGFVSWRAYKAL</sequence>
<accession>A0A3S2WPI9</accession>
<proteinExistence type="predicted"/>
<dbReference type="EMBL" id="SADE01000004">
    <property type="protein sequence ID" value="RVU34062.1"/>
    <property type="molecule type" value="Genomic_DNA"/>
</dbReference>
<reference evidence="2" key="1">
    <citation type="submission" date="2019-01" db="EMBL/GenBank/DDBJ databases">
        <title>Gri0909 isolated from a small marine red alga.</title>
        <authorList>
            <person name="Kim J."/>
            <person name="Jeong S.E."/>
            <person name="Jeon C.O."/>
        </authorList>
    </citation>
    <scope>NUCLEOTIDE SEQUENCE [LARGE SCALE GENOMIC DNA]</scope>
    <source>
        <strain evidence="2">Gri0909</strain>
    </source>
</reference>
<evidence type="ECO:0000313" key="1">
    <source>
        <dbReference type="EMBL" id="RVU34062.1"/>
    </source>
</evidence>
<keyword evidence="2" id="KW-1185">Reference proteome</keyword>
<gene>
    <name evidence="1" type="ORF">EOI86_23380</name>
</gene>
<evidence type="ECO:0000313" key="2">
    <source>
        <dbReference type="Proteomes" id="UP000287447"/>
    </source>
</evidence>
<name>A0A3S2WPI9_9PROT</name>
<protein>
    <submittedName>
        <fullName evidence="1">Uncharacterized protein</fullName>
    </submittedName>
</protein>
<organism evidence="1 2">
    <name type="scientific">Hwanghaeella grinnelliae</name>
    <dbReference type="NCBI Taxonomy" id="2500179"/>
    <lineage>
        <taxon>Bacteria</taxon>
        <taxon>Pseudomonadati</taxon>
        <taxon>Pseudomonadota</taxon>
        <taxon>Alphaproteobacteria</taxon>
        <taxon>Rhodospirillales</taxon>
        <taxon>Rhodospirillaceae</taxon>
        <taxon>Hwanghaeella</taxon>
    </lineage>
</organism>
<dbReference type="Proteomes" id="UP000287447">
    <property type="component" value="Unassembled WGS sequence"/>
</dbReference>
<dbReference type="RefSeq" id="WP_127768092.1">
    <property type="nucleotide sequence ID" value="NZ_SADE01000004.1"/>
</dbReference>
<comment type="caution">
    <text evidence="1">The sequence shown here is derived from an EMBL/GenBank/DDBJ whole genome shotgun (WGS) entry which is preliminary data.</text>
</comment>
<dbReference type="AlphaFoldDB" id="A0A3S2WPI9"/>